<dbReference type="InterPro" id="IPR050104">
    <property type="entry name" value="FMN-dep_NADH:Q_OxRdtase_AzoR1"/>
</dbReference>
<proteinExistence type="inferred from homology"/>
<comment type="similarity">
    <text evidence="6">Belongs to the azoreductase type 1 family.</text>
</comment>
<dbReference type="AlphaFoldDB" id="A0A1I1QND3"/>
<keyword evidence="3 6" id="KW-0560">Oxidoreductase</keyword>
<dbReference type="RefSeq" id="WP_093840248.1">
    <property type="nucleotide sequence ID" value="NZ_FOLM01000011.1"/>
</dbReference>
<reference evidence="8 9" key="1">
    <citation type="submission" date="2016-10" db="EMBL/GenBank/DDBJ databases">
        <authorList>
            <person name="de Groot N.N."/>
        </authorList>
    </citation>
    <scope>NUCLEOTIDE SEQUENCE [LARGE SCALE GENOMIC DNA]</scope>
    <source>
        <strain evidence="8 9">CGMCC 4.5739</strain>
    </source>
</reference>
<protein>
    <recommendedName>
        <fullName evidence="6">FMN dependent NADH:quinone oxidoreductase</fullName>
        <ecNumber evidence="6">1.6.5.-</ecNumber>
    </recommendedName>
    <alternativeName>
        <fullName evidence="6">Azo-dye reductase</fullName>
    </alternativeName>
    <alternativeName>
        <fullName evidence="6">FMN-dependent NADH-azo compound oxidoreductase</fullName>
    </alternativeName>
    <alternativeName>
        <fullName evidence="6">FMN-dependent NADH-azoreductase</fullName>
        <ecNumber evidence="6">1.7.1.17</ecNumber>
    </alternativeName>
</protein>
<comment type="catalytic activity">
    <reaction evidence="6">
        <text>2 a quinone + NADH + H(+) = 2 a 1,4-benzosemiquinone + NAD(+)</text>
        <dbReference type="Rhea" id="RHEA:65952"/>
        <dbReference type="ChEBI" id="CHEBI:15378"/>
        <dbReference type="ChEBI" id="CHEBI:57540"/>
        <dbReference type="ChEBI" id="CHEBI:57945"/>
        <dbReference type="ChEBI" id="CHEBI:132124"/>
        <dbReference type="ChEBI" id="CHEBI:134225"/>
    </reaction>
</comment>
<comment type="function">
    <text evidence="6">Quinone reductase that provides resistance to thiol-specific stress caused by electrophilic quinones.</text>
</comment>
<dbReference type="Gene3D" id="3.40.50.360">
    <property type="match status" value="1"/>
</dbReference>
<accession>A0A1I1QND3</accession>
<dbReference type="STRING" id="910347.SAMN05421773_111196"/>
<dbReference type="InterPro" id="IPR029039">
    <property type="entry name" value="Flavoprotein-like_sf"/>
</dbReference>
<gene>
    <name evidence="6" type="primary">azoR</name>
    <name evidence="8" type="ORF">SAMN05421773_111196</name>
</gene>
<dbReference type="EC" id="1.7.1.17" evidence="6"/>
<organism evidence="8 9">
    <name type="scientific">Streptomyces aidingensis</name>
    <dbReference type="NCBI Taxonomy" id="910347"/>
    <lineage>
        <taxon>Bacteria</taxon>
        <taxon>Bacillati</taxon>
        <taxon>Actinomycetota</taxon>
        <taxon>Actinomycetes</taxon>
        <taxon>Kitasatosporales</taxon>
        <taxon>Streptomycetaceae</taxon>
        <taxon>Streptomyces</taxon>
    </lineage>
</organism>
<evidence type="ECO:0000256" key="5">
    <source>
        <dbReference type="ARBA" id="ARBA00048542"/>
    </source>
</evidence>
<keyword evidence="2 6" id="KW-0288">FMN</keyword>
<feature type="binding site" evidence="6">
    <location>
        <begin position="136"/>
        <end position="139"/>
    </location>
    <ligand>
        <name>FMN</name>
        <dbReference type="ChEBI" id="CHEBI:58210"/>
    </ligand>
</feature>
<evidence type="ECO:0000313" key="9">
    <source>
        <dbReference type="Proteomes" id="UP000199207"/>
    </source>
</evidence>
<dbReference type="GO" id="GO:0009055">
    <property type="term" value="F:electron transfer activity"/>
    <property type="evidence" value="ECO:0007669"/>
    <property type="project" value="UniProtKB-UniRule"/>
</dbReference>
<dbReference type="PANTHER" id="PTHR43741:SF4">
    <property type="entry name" value="FMN-DEPENDENT NADH:QUINONE OXIDOREDUCTASE"/>
    <property type="match status" value="1"/>
</dbReference>
<keyword evidence="4 6" id="KW-0520">NAD</keyword>
<sequence>MATLLHLDTSLNGDNSVSREVAASFRRAWEEQHPEGSVIYRDLSAEPIPHLDGAAYYTAFTPPEERDEEQRRILALREKLISELESADAVLVGAPLYNYSLPSALKAWLDHVIVMGRTASAEPTTVAGKPVTVVTSRGGAYGPGTPQEGKDFAVPYLTMVLGTAMGMRPEFIVPELTLAHSVPAMAGLIDKAETSRAEAHRRAEARAKDLAGLLTSVA</sequence>
<comment type="subunit">
    <text evidence="6">Homodimer.</text>
</comment>
<dbReference type="InterPro" id="IPR003680">
    <property type="entry name" value="Flavodoxin_fold"/>
</dbReference>
<dbReference type="EMBL" id="FOLM01000011">
    <property type="protein sequence ID" value="SFD23631.1"/>
    <property type="molecule type" value="Genomic_DNA"/>
</dbReference>
<keyword evidence="9" id="KW-1185">Reference proteome</keyword>
<feature type="domain" description="Flavodoxin-like fold" evidence="7">
    <location>
        <begin position="3"/>
        <end position="169"/>
    </location>
</feature>
<dbReference type="EC" id="1.6.5.-" evidence="6"/>
<dbReference type="SUPFAM" id="SSF52218">
    <property type="entry name" value="Flavoproteins"/>
    <property type="match status" value="1"/>
</dbReference>
<evidence type="ECO:0000313" key="8">
    <source>
        <dbReference type="EMBL" id="SFD23631.1"/>
    </source>
</evidence>
<evidence type="ECO:0000259" key="7">
    <source>
        <dbReference type="Pfam" id="PF02525"/>
    </source>
</evidence>
<dbReference type="GO" id="GO:0010181">
    <property type="term" value="F:FMN binding"/>
    <property type="evidence" value="ECO:0007669"/>
    <property type="project" value="UniProtKB-UniRule"/>
</dbReference>
<evidence type="ECO:0000256" key="3">
    <source>
        <dbReference type="ARBA" id="ARBA00023002"/>
    </source>
</evidence>
<feature type="binding site" evidence="6">
    <location>
        <position position="10"/>
    </location>
    <ligand>
        <name>FMN</name>
        <dbReference type="ChEBI" id="CHEBI:58210"/>
    </ligand>
</feature>
<comment type="catalytic activity">
    <reaction evidence="5">
        <text>N,N-dimethyl-1,4-phenylenediamine + anthranilate + 2 NAD(+) = 2-(4-dimethylaminophenyl)diazenylbenzoate + 2 NADH + 2 H(+)</text>
        <dbReference type="Rhea" id="RHEA:55872"/>
        <dbReference type="ChEBI" id="CHEBI:15378"/>
        <dbReference type="ChEBI" id="CHEBI:15783"/>
        <dbReference type="ChEBI" id="CHEBI:16567"/>
        <dbReference type="ChEBI" id="CHEBI:57540"/>
        <dbReference type="ChEBI" id="CHEBI:57945"/>
        <dbReference type="ChEBI" id="CHEBI:71579"/>
        <dbReference type="EC" id="1.7.1.17"/>
    </reaction>
    <physiologicalReaction direction="right-to-left" evidence="5">
        <dbReference type="Rhea" id="RHEA:55874"/>
    </physiologicalReaction>
</comment>
<dbReference type="HAMAP" id="MF_01216">
    <property type="entry name" value="Azoreductase_type1"/>
    <property type="match status" value="1"/>
</dbReference>
<dbReference type="OrthoDB" id="9805013at2"/>
<dbReference type="Pfam" id="PF02525">
    <property type="entry name" value="Flavodoxin_2"/>
    <property type="match status" value="1"/>
</dbReference>
<evidence type="ECO:0000256" key="4">
    <source>
        <dbReference type="ARBA" id="ARBA00023027"/>
    </source>
</evidence>
<keyword evidence="1 6" id="KW-0285">Flavoprotein</keyword>
<name>A0A1I1QND3_9ACTN</name>
<dbReference type="GO" id="GO:0016652">
    <property type="term" value="F:oxidoreductase activity, acting on NAD(P)H as acceptor"/>
    <property type="evidence" value="ECO:0007669"/>
    <property type="project" value="UniProtKB-UniRule"/>
</dbReference>
<comment type="cofactor">
    <cofactor evidence="6">
        <name>FMN</name>
        <dbReference type="ChEBI" id="CHEBI:58210"/>
    </cofactor>
    <text evidence="6">Binds 1 FMN per subunit.</text>
</comment>
<dbReference type="Proteomes" id="UP000199207">
    <property type="component" value="Unassembled WGS sequence"/>
</dbReference>
<dbReference type="GO" id="GO:0016655">
    <property type="term" value="F:oxidoreductase activity, acting on NAD(P)H, quinone or similar compound as acceptor"/>
    <property type="evidence" value="ECO:0007669"/>
    <property type="project" value="InterPro"/>
</dbReference>
<comment type="function">
    <text evidence="6">Also exhibits azoreductase activity. Catalyzes the reductive cleavage of the azo bond in aromatic azo compounds to the corresponding amines.</text>
</comment>
<comment type="caution">
    <text evidence="6">Lacks conserved residue(s) required for the propagation of feature annotation.</text>
</comment>
<evidence type="ECO:0000256" key="2">
    <source>
        <dbReference type="ARBA" id="ARBA00022643"/>
    </source>
</evidence>
<evidence type="ECO:0000256" key="1">
    <source>
        <dbReference type="ARBA" id="ARBA00022630"/>
    </source>
</evidence>
<feature type="binding site" evidence="6">
    <location>
        <begin position="16"/>
        <end position="18"/>
    </location>
    <ligand>
        <name>FMN</name>
        <dbReference type="ChEBI" id="CHEBI:58210"/>
    </ligand>
</feature>
<dbReference type="InterPro" id="IPR023048">
    <property type="entry name" value="NADH:quinone_OxRdtase_FMN_depd"/>
</dbReference>
<evidence type="ECO:0000256" key="6">
    <source>
        <dbReference type="HAMAP-Rule" id="MF_01216"/>
    </source>
</evidence>
<dbReference type="PANTHER" id="PTHR43741">
    <property type="entry name" value="FMN-DEPENDENT NADH-AZOREDUCTASE 1"/>
    <property type="match status" value="1"/>
</dbReference>